<evidence type="ECO:0000313" key="3">
    <source>
        <dbReference type="Proteomes" id="UP000035352"/>
    </source>
</evidence>
<keyword evidence="1" id="KW-0472">Membrane</keyword>
<evidence type="ECO:0000313" key="2">
    <source>
        <dbReference type="EMBL" id="AKJ26854.1"/>
    </source>
</evidence>
<dbReference type="Pfam" id="PF17957">
    <property type="entry name" value="Big_7"/>
    <property type="match status" value="1"/>
</dbReference>
<feature type="transmembrane region" description="Helical" evidence="1">
    <location>
        <begin position="31"/>
        <end position="50"/>
    </location>
</feature>
<keyword evidence="3" id="KW-1185">Reference proteome</keyword>
<dbReference type="EMBL" id="CP011371">
    <property type="protein sequence ID" value="AKJ26854.1"/>
    <property type="molecule type" value="Genomic_DNA"/>
</dbReference>
<dbReference type="InterPro" id="IPR013783">
    <property type="entry name" value="Ig-like_fold"/>
</dbReference>
<dbReference type="AlphaFoldDB" id="A0A0G3BBX5"/>
<name>A0A0G3BBX5_9BURK</name>
<dbReference type="KEGG" id="pbh:AAW51_0163"/>
<dbReference type="Proteomes" id="UP000035352">
    <property type="component" value="Chromosome"/>
</dbReference>
<dbReference type="Gene3D" id="2.60.40.10">
    <property type="entry name" value="Immunoglobulins"/>
    <property type="match status" value="1"/>
</dbReference>
<gene>
    <name evidence="2" type="ORF">AAW51_0163</name>
</gene>
<keyword evidence="1" id="KW-1133">Transmembrane helix</keyword>
<organism evidence="2 3">
    <name type="scientific">Caldimonas brevitalea</name>
    <dbReference type="NCBI Taxonomy" id="413882"/>
    <lineage>
        <taxon>Bacteria</taxon>
        <taxon>Pseudomonadati</taxon>
        <taxon>Pseudomonadota</taxon>
        <taxon>Betaproteobacteria</taxon>
        <taxon>Burkholderiales</taxon>
        <taxon>Sphaerotilaceae</taxon>
        <taxon>Caldimonas</taxon>
    </lineage>
</organism>
<keyword evidence="1" id="KW-0812">Transmembrane</keyword>
<evidence type="ECO:0000256" key="1">
    <source>
        <dbReference type="SAM" id="Phobius"/>
    </source>
</evidence>
<protein>
    <submittedName>
        <fullName evidence="2">Chitodextrinase</fullName>
    </submittedName>
</protein>
<sequence>MPSHGGAPYDGAMFFPRLDPLHPPRRRARRAALALAVLLVGCGGGVWVGVGDDDFDDEAPDVELVASPDPATSGGQLELRAAASDDSGFVESVEFYRVEGDELESLGRDDEAPFRLQVRAPTVSRSTVVEYVARAQDDDGHRSDSPVLAITVNP</sequence>
<reference evidence="2 3" key="1">
    <citation type="submission" date="2015-05" db="EMBL/GenBank/DDBJ databases">
        <authorList>
            <person name="Tang B."/>
            <person name="Yu Y."/>
        </authorList>
    </citation>
    <scope>NUCLEOTIDE SEQUENCE [LARGE SCALE GENOMIC DNA]</scope>
    <source>
        <strain evidence="2 3">DSM 7029</strain>
    </source>
</reference>
<accession>A0A0G3BBX5</accession>
<proteinExistence type="predicted"/>